<evidence type="ECO:0000256" key="1">
    <source>
        <dbReference type="SAM" id="MobiDB-lite"/>
    </source>
</evidence>
<feature type="signal peptide" evidence="2">
    <location>
        <begin position="1"/>
        <end position="30"/>
    </location>
</feature>
<protein>
    <recommendedName>
        <fullName evidence="5">Secreted protein</fullName>
    </recommendedName>
</protein>
<gene>
    <name evidence="3" type="ORF">K466DRAFT_138199</name>
</gene>
<dbReference type="Proteomes" id="UP000308197">
    <property type="component" value="Unassembled WGS sequence"/>
</dbReference>
<dbReference type="EMBL" id="ML210984">
    <property type="protein sequence ID" value="TFK93294.1"/>
    <property type="molecule type" value="Genomic_DNA"/>
</dbReference>
<evidence type="ECO:0000256" key="2">
    <source>
        <dbReference type="SAM" id="SignalP"/>
    </source>
</evidence>
<organism evidence="3 4">
    <name type="scientific">Polyporus arcularius HHB13444</name>
    <dbReference type="NCBI Taxonomy" id="1314778"/>
    <lineage>
        <taxon>Eukaryota</taxon>
        <taxon>Fungi</taxon>
        <taxon>Dikarya</taxon>
        <taxon>Basidiomycota</taxon>
        <taxon>Agaricomycotina</taxon>
        <taxon>Agaricomycetes</taxon>
        <taxon>Polyporales</taxon>
        <taxon>Polyporaceae</taxon>
        <taxon>Polyporus</taxon>
    </lineage>
</organism>
<reference evidence="3 4" key="1">
    <citation type="journal article" date="2019" name="Nat. Ecol. Evol.">
        <title>Megaphylogeny resolves global patterns of mushroom evolution.</title>
        <authorList>
            <person name="Varga T."/>
            <person name="Krizsan K."/>
            <person name="Foldi C."/>
            <person name="Dima B."/>
            <person name="Sanchez-Garcia M."/>
            <person name="Sanchez-Ramirez S."/>
            <person name="Szollosi G.J."/>
            <person name="Szarkandi J.G."/>
            <person name="Papp V."/>
            <person name="Albert L."/>
            <person name="Andreopoulos W."/>
            <person name="Angelini C."/>
            <person name="Antonin V."/>
            <person name="Barry K.W."/>
            <person name="Bougher N.L."/>
            <person name="Buchanan P."/>
            <person name="Buyck B."/>
            <person name="Bense V."/>
            <person name="Catcheside P."/>
            <person name="Chovatia M."/>
            <person name="Cooper J."/>
            <person name="Damon W."/>
            <person name="Desjardin D."/>
            <person name="Finy P."/>
            <person name="Geml J."/>
            <person name="Haridas S."/>
            <person name="Hughes K."/>
            <person name="Justo A."/>
            <person name="Karasinski D."/>
            <person name="Kautmanova I."/>
            <person name="Kiss B."/>
            <person name="Kocsube S."/>
            <person name="Kotiranta H."/>
            <person name="LaButti K.M."/>
            <person name="Lechner B.E."/>
            <person name="Liimatainen K."/>
            <person name="Lipzen A."/>
            <person name="Lukacs Z."/>
            <person name="Mihaltcheva S."/>
            <person name="Morgado L.N."/>
            <person name="Niskanen T."/>
            <person name="Noordeloos M.E."/>
            <person name="Ohm R.A."/>
            <person name="Ortiz-Santana B."/>
            <person name="Ovrebo C."/>
            <person name="Racz N."/>
            <person name="Riley R."/>
            <person name="Savchenko A."/>
            <person name="Shiryaev A."/>
            <person name="Soop K."/>
            <person name="Spirin V."/>
            <person name="Szebenyi C."/>
            <person name="Tomsovsky M."/>
            <person name="Tulloss R.E."/>
            <person name="Uehling J."/>
            <person name="Grigoriev I.V."/>
            <person name="Vagvolgyi C."/>
            <person name="Papp T."/>
            <person name="Martin F.M."/>
            <person name="Miettinen O."/>
            <person name="Hibbett D.S."/>
            <person name="Nagy L.G."/>
        </authorList>
    </citation>
    <scope>NUCLEOTIDE SEQUENCE [LARGE SCALE GENOMIC DNA]</scope>
    <source>
        <strain evidence="3 4">HHB13444</strain>
    </source>
</reference>
<dbReference type="AlphaFoldDB" id="A0A5C3PU24"/>
<evidence type="ECO:0008006" key="5">
    <source>
        <dbReference type="Google" id="ProtNLM"/>
    </source>
</evidence>
<feature type="region of interest" description="Disordered" evidence="1">
    <location>
        <begin position="65"/>
        <end position="85"/>
    </location>
</feature>
<sequence length="176" mass="19406">MGFRQLGCSQAKILACFIRILLIHLASRSGVLVEAPCHRPLAQTLTARPQPFRSCVVLVSGAGSDLPPQKTASHSPPGQAGSRRARRRLRPAMQFESLSIPRAPARTDDQYLPARITYDIPKPASLCLGGTARLGRSRLLSCSWGCPVDYQCRIRTHNDCFFEPCYRRFSPASDSP</sequence>
<keyword evidence="4" id="KW-1185">Reference proteome</keyword>
<keyword evidence="2" id="KW-0732">Signal</keyword>
<name>A0A5C3PU24_9APHY</name>
<feature type="chain" id="PRO_5022865829" description="Secreted protein" evidence="2">
    <location>
        <begin position="31"/>
        <end position="176"/>
    </location>
</feature>
<dbReference type="InParanoid" id="A0A5C3PU24"/>
<evidence type="ECO:0000313" key="3">
    <source>
        <dbReference type="EMBL" id="TFK93294.1"/>
    </source>
</evidence>
<accession>A0A5C3PU24</accession>
<evidence type="ECO:0000313" key="4">
    <source>
        <dbReference type="Proteomes" id="UP000308197"/>
    </source>
</evidence>
<proteinExistence type="predicted"/>